<dbReference type="Ensembl" id="ENSCCRT00010070799.1">
    <property type="protein sequence ID" value="ENSCCRP00010064451.1"/>
    <property type="gene ID" value="ENSCCRG00010027519.1"/>
</dbReference>
<keyword evidence="4" id="KW-1185">Reference proteome</keyword>
<sequence>FFSGFSFISYCITGRENVPQYVLFSQGKSWSNAQTFCRQTHTDLVSVRNLDEDQQLQNLVLQNLGQNSGQRILVWTDNSSSMTRHWSIGEPDGSGACVVHSLSGSNKWADENCDQTRPFICQDESKQLIKTSQ</sequence>
<dbReference type="InterPro" id="IPR016187">
    <property type="entry name" value="CTDL_fold"/>
</dbReference>
<dbReference type="PANTHER" id="PTHR45784">
    <property type="entry name" value="C-TYPE LECTIN DOMAIN FAMILY 20 MEMBER A-RELATED"/>
    <property type="match status" value="1"/>
</dbReference>
<dbReference type="InterPro" id="IPR018378">
    <property type="entry name" value="C-type_lectin_CS"/>
</dbReference>
<dbReference type="Gene3D" id="3.10.100.10">
    <property type="entry name" value="Mannose-Binding Protein A, subunit A"/>
    <property type="match status" value="1"/>
</dbReference>
<dbReference type="InterPro" id="IPR016186">
    <property type="entry name" value="C-type_lectin-like/link_sf"/>
</dbReference>
<organism evidence="3 4">
    <name type="scientific">Cyprinus carpio</name>
    <name type="common">Common carp</name>
    <dbReference type="NCBI Taxonomy" id="7962"/>
    <lineage>
        <taxon>Eukaryota</taxon>
        <taxon>Metazoa</taxon>
        <taxon>Chordata</taxon>
        <taxon>Craniata</taxon>
        <taxon>Vertebrata</taxon>
        <taxon>Euteleostomi</taxon>
        <taxon>Actinopterygii</taxon>
        <taxon>Neopterygii</taxon>
        <taxon>Teleostei</taxon>
        <taxon>Ostariophysi</taxon>
        <taxon>Cypriniformes</taxon>
        <taxon>Cyprinidae</taxon>
        <taxon>Cyprininae</taxon>
        <taxon>Cyprinus</taxon>
    </lineage>
</organism>
<protein>
    <recommendedName>
        <fullName evidence="2">C-type lectin domain-containing protein</fullName>
    </recommendedName>
</protein>
<dbReference type="PROSITE" id="PS00615">
    <property type="entry name" value="C_TYPE_LECTIN_1"/>
    <property type="match status" value="1"/>
</dbReference>
<feature type="domain" description="C-type lectin" evidence="2">
    <location>
        <begin position="21"/>
        <end position="122"/>
    </location>
</feature>
<evidence type="ECO:0000313" key="3">
    <source>
        <dbReference type="Ensembl" id="ENSCCRP00010064451.1"/>
    </source>
</evidence>
<reference evidence="3" key="2">
    <citation type="submission" date="2025-09" db="UniProtKB">
        <authorList>
            <consortium name="Ensembl"/>
        </authorList>
    </citation>
    <scope>IDENTIFICATION</scope>
</reference>
<proteinExistence type="predicted"/>
<accession>A0A8C1LMD4</accession>
<dbReference type="Pfam" id="PF00059">
    <property type="entry name" value="Lectin_C"/>
    <property type="match status" value="1"/>
</dbReference>
<evidence type="ECO:0000313" key="4">
    <source>
        <dbReference type="Proteomes" id="UP000694427"/>
    </source>
</evidence>
<dbReference type="SUPFAM" id="SSF56436">
    <property type="entry name" value="C-type lectin-like"/>
    <property type="match status" value="1"/>
</dbReference>
<dbReference type="InterPro" id="IPR001304">
    <property type="entry name" value="C-type_lectin-like"/>
</dbReference>
<keyword evidence="1" id="KW-1015">Disulfide bond</keyword>
<evidence type="ECO:0000256" key="1">
    <source>
        <dbReference type="ARBA" id="ARBA00023157"/>
    </source>
</evidence>
<dbReference type="AlphaFoldDB" id="A0A8C1LMD4"/>
<dbReference type="PROSITE" id="PS50041">
    <property type="entry name" value="C_TYPE_LECTIN_2"/>
    <property type="match status" value="1"/>
</dbReference>
<name>A0A8C1LMD4_CYPCA</name>
<evidence type="ECO:0000259" key="2">
    <source>
        <dbReference type="PROSITE" id="PS50041"/>
    </source>
</evidence>
<reference evidence="3" key="1">
    <citation type="submission" date="2025-08" db="UniProtKB">
        <authorList>
            <consortium name="Ensembl"/>
        </authorList>
    </citation>
    <scope>IDENTIFICATION</scope>
</reference>
<dbReference type="PANTHER" id="PTHR45784:SF3">
    <property type="entry name" value="C-TYPE LECTIN DOMAIN FAMILY 4 MEMBER K-LIKE-RELATED"/>
    <property type="match status" value="1"/>
</dbReference>
<dbReference type="Proteomes" id="UP000694427">
    <property type="component" value="Unplaced"/>
</dbReference>
<dbReference type="SMART" id="SM00034">
    <property type="entry name" value="CLECT"/>
    <property type="match status" value="1"/>
</dbReference>